<proteinExistence type="predicted"/>
<evidence type="ECO:0000313" key="1">
    <source>
        <dbReference type="EMBL" id="KAK6933237.1"/>
    </source>
</evidence>
<dbReference type="PANTHER" id="PTHR33103">
    <property type="entry name" value="OS01G0153900 PROTEIN"/>
    <property type="match status" value="1"/>
</dbReference>
<name>A0AAN8VTP9_9MAGN</name>
<sequence length="202" mass="22415">MAQTKLELKLLIHPKSRKVLFAEAGKDFVDFLCSLLILPFGTVIRLLSKSMTGSFGALYDSIENSSETYMQPNLDKGILLKPKASFSASGAPQLLTDVESSSMKFYACINHRYMADNNQILTKQLFLLGGNIKSEPIQLVLNPQKARAQIHSEDHVLRTLLNFNQKQGNNSKVINYSALSNSAAGREITKVISKARSTSQHR</sequence>
<accession>A0AAN8VTP9</accession>
<dbReference type="Proteomes" id="UP001370490">
    <property type="component" value="Unassembled WGS sequence"/>
</dbReference>
<protein>
    <submittedName>
        <fullName evidence="1">Uncharacterized protein</fullName>
    </submittedName>
</protein>
<gene>
    <name evidence="1" type="ORF">RJ641_036131</name>
</gene>
<evidence type="ECO:0000313" key="2">
    <source>
        <dbReference type="Proteomes" id="UP001370490"/>
    </source>
</evidence>
<dbReference type="PANTHER" id="PTHR33103:SF19">
    <property type="entry name" value="OS09G0544700 PROTEIN"/>
    <property type="match status" value="1"/>
</dbReference>
<dbReference type="EMBL" id="JBAMMX010000009">
    <property type="protein sequence ID" value="KAK6933237.1"/>
    <property type="molecule type" value="Genomic_DNA"/>
</dbReference>
<dbReference type="AlphaFoldDB" id="A0AAN8VTP9"/>
<keyword evidence="2" id="KW-1185">Reference proteome</keyword>
<dbReference type="InterPro" id="IPR007750">
    <property type="entry name" value="DUF674"/>
</dbReference>
<reference evidence="1 2" key="1">
    <citation type="submission" date="2023-12" db="EMBL/GenBank/DDBJ databases">
        <title>A high-quality genome assembly for Dillenia turbinata (Dilleniales).</title>
        <authorList>
            <person name="Chanderbali A."/>
        </authorList>
    </citation>
    <scope>NUCLEOTIDE SEQUENCE [LARGE SCALE GENOMIC DNA]</scope>
    <source>
        <strain evidence="1">LSX21</strain>
        <tissue evidence="1">Leaf</tissue>
    </source>
</reference>
<organism evidence="1 2">
    <name type="scientific">Dillenia turbinata</name>
    <dbReference type="NCBI Taxonomy" id="194707"/>
    <lineage>
        <taxon>Eukaryota</taxon>
        <taxon>Viridiplantae</taxon>
        <taxon>Streptophyta</taxon>
        <taxon>Embryophyta</taxon>
        <taxon>Tracheophyta</taxon>
        <taxon>Spermatophyta</taxon>
        <taxon>Magnoliopsida</taxon>
        <taxon>eudicotyledons</taxon>
        <taxon>Gunneridae</taxon>
        <taxon>Pentapetalae</taxon>
        <taxon>Dilleniales</taxon>
        <taxon>Dilleniaceae</taxon>
        <taxon>Dillenia</taxon>
    </lineage>
</organism>
<dbReference type="Pfam" id="PF05056">
    <property type="entry name" value="DUF674"/>
    <property type="match status" value="1"/>
</dbReference>
<comment type="caution">
    <text evidence="1">The sequence shown here is derived from an EMBL/GenBank/DDBJ whole genome shotgun (WGS) entry which is preliminary data.</text>
</comment>